<dbReference type="InterPro" id="IPR000253">
    <property type="entry name" value="FHA_dom"/>
</dbReference>
<dbReference type="PANTHER" id="PTHR35391">
    <property type="entry name" value="C2H2-TYPE DOMAIN-CONTAINING PROTEIN-RELATED"/>
    <property type="match status" value="1"/>
</dbReference>
<gene>
    <name evidence="3" type="ORF">T069G_01323</name>
</gene>
<evidence type="ECO:0000259" key="2">
    <source>
        <dbReference type="PROSITE" id="PS50006"/>
    </source>
</evidence>
<dbReference type="SUPFAM" id="SSF49879">
    <property type="entry name" value="SMAD/FHA domain"/>
    <property type="match status" value="1"/>
</dbReference>
<feature type="region of interest" description="Disordered" evidence="1">
    <location>
        <begin position="901"/>
        <end position="921"/>
    </location>
</feature>
<dbReference type="InterPro" id="IPR008984">
    <property type="entry name" value="SMAD_FHA_dom_sf"/>
</dbReference>
<feature type="compositionally biased region" description="Polar residues" evidence="1">
    <location>
        <begin position="537"/>
        <end position="550"/>
    </location>
</feature>
<dbReference type="SMART" id="SM00240">
    <property type="entry name" value="FHA"/>
    <property type="match status" value="1"/>
</dbReference>
<feature type="region of interest" description="Disordered" evidence="1">
    <location>
        <begin position="1321"/>
        <end position="1406"/>
    </location>
</feature>
<feature type="compositionally biased region" description="Polar residues" evidence="1">
    <location>
        <begin position="936"/>
        <end position="948"/>
    </location>
</feature>
<feature type="region of interest" description="Disordered" evidence="1">
    <location>
        <begin position="529"/>
        <end position="555"/>
    </location>
</feature>
<feature type="compositionally biased region" description="Basic and acidic residues" evidence="1">
    <location>
        <begin position="452"/>
        <end position="461"/>
    </location>
</feature>
<comment type="caution">
    <text evidence="3">The sequence shown here is derived from an EMBL/GenBank/DDBJ whole genome shotgun (WGS) entry which is preliminary data.</text>
</comment>
<dbReference type="RefSeq" id="XP_056033849.1">
    <property type="nucleotide sequence ID" value="XM_056168533.1"/>
</dbReference>
<feature type="compositionally biased region" description="Acidic residues" evidence="1">
    <location>
        <begin position="1293"/>
        <end position="1305"/>
    </location>
</feature>
<feature type="region of interest" description="Disordered" evidence="1">
    <location>
        <begin position="1278"/>
        <end position="1306"/>
    </location>
</feature>
<feature type="compositionally biased region" description="Basic and acidic residues" evidence="1">
    <location>
        <begin position="1366"/>
        <end position="1378"/>
    </location>
</feature>
<feature type="region of interest" description="Disordered" evidence="1">
    <location>
        <begin position="936"/>
        <end position="981"/>
    </location>
</feature>
<reference evidence="3" key="1">
    <citation type="submission" date="2022-09" db="EMBL/GenBank/DDBJ databases">
        <title>Chromosome-level assembly of Trichoderma breve T069, a fungus used in development of biopesticide product.</title>
        <authorList>
            <person name="Lin R."/>
            <person name="Liu T."/>
        </authorList>
    </citation>
    <scope>NUCLEOTIDE SEQUENCE</scope>
    <source>
        <strain evidence="3">T069</strain>
    </source>
</reference>
<evidence type="ECO:0000313" key="3">
    <source>
        <dbReference type="EMBL" id="KAJ4864793.1"/>
    </source>
</evidence>
<dbReference type="Pfam" id="PF00498">
    <property type="entry name" value="FHA"/>
    <property type="match status" value="1"/>
</dbReference>
<feature type="compositionally biased region" description="Basic residues" evidence="1">
    <location>
        <begin position="489"/>
        <end position="500"/>
    </location>
</feature>
<protein>
    <submittedName>
        <fullName evidence="3">FHA domain-containing protein</fullName>
    </submittedName>
</protein>
<dbReference type="Gene3D" id="2.60.200.20">
    <property type="match status" value="1"/>
</dbReference>
<evidence type="ECO:0000313" key="4">
    <source>
        <dbReference type="Proteomes" id="UP001140511"/>
    </source>
</evidence>
<dbReference type="GeneID" id="80863221"/>
<sequence>MPVNSEGEDLLYNLAYECEGLFYQLQEAFQKTQSEVATVELCAEFQQRFAVWAAHLGVFARKSQCLDTRLRNHPDLQDLVARLLDVLRRSLQQCTADTSSHGEEEAVPTAALKSIDDTLTRLNRLGVTIRQSGRGKFDARAKKFAAGLDLSLFAFLCANAVQALYPGAHQSLKDYLSKSMTDRYARMLFFGSRHKKLETRRERRIGLAPIHEVPNSETQPSNPVIQLAVMPKNPVLANILRPPSAPSLSDLSSVNMYQIRNRLRPPDEASTRFHKTSSIQVNQGNYPRLPTTEKGSSIFTCYWCSELLSKKTLSESEWRQHIDRDLKPYICLSEGCPEAHPAYPTFDEWFTHMELHDSRWHQQIYLTSSWVCTVCEFNQDVYSSPQALYSHLEESHSDDFTNEQLQAISRQSKTEEPRASDDCLLCCFEVQDKGNTDEPMFPKRRKGQPKQEASKRARKTLEMTSPNPHNSDLDLSDNSSDSDGMSSHQNRRQRNKDRSKAVARHVAVHLQVLMLLTLRFVAALEHDDEDLDDGTKSDSVNIDEGNSASIGGTDLGKLSHIDSEVDVIMKDGADEDDGNQAEGAMELDDDVDDDIADESIPVPDTDFDLNFVPRQYDDLEAKDDKFLNMVIESGAYQSWRSDLVDITDIICVLYPHSEVASKEAQQLAMRGSPYIIAKKDLENHPSLFEPDTTSYGDYAILLRLSSQTKIPAAGFAFGRHPNRCDIAFVNDPLRRISNTHFRIYVNEYGMVMIEDMSTNGTLINKNLLTYRNPKSSNKRLISQGLSSGDIICLLLHNDMNDLSFRVQIPHRDDEQEGAYVHQVGEYLARYASQAEIVTGRGGLPSDMDVVLEAADKSYRESMMAQRTASDEISSRKDSLHESVVDKWQRQSADGVVVIETRPDEGGQEEYHDNPNADVRLDNEIYPDDIQRLRVTQEATDASASISRDLSSEGDRPLLNLIRPTPVASPAPSNSQELDGDEEKPEIILQAMDIILGNHISRLTESPLLSDLLGKCRDALISLQKDLYLFSRNHAMDAINNPLHSRSLSNISRDLQSTLLKEERLLYTGKIKPLVYSVAFCEEITNYQIRLATLSSQLLEEQEAQPLSESEIEAVPLEILQVNDHHYRKGVRILVRPFLESPDLVLNSGGSNYKWLALRADRAPPNSPKHKVLAITQDSIDAKCTIRIPRSIGDDLSRPPLWFELYYHDPARNSIAFLNRSAVPVSLTRMSHASSSLSLHESYIVKPRLHKSLRPGTFRLEMEDIAMLDIRILGKRPTAAKPVTSGRELSSGNEDPEEANETEDEFFIPRLKRVGHVDFARDGEEGEAQRERLRLRMLPRQRQRMNEHADESGLELPWRNVPPSPRHNTDTRNSEEHSEGVPSRGSSFSELDDVSVTQPALDEALAE</sequence>
<name>A0A9W9JRF0_9HYPO</name>
<accession>A0A9W9JRF0</accession>
<feature type="domain" description="FHA" evidence="2">
    <location>
        <begin position="715"/>
        <end position="768"/>
    </location>
</feature>
<dbReference type="PANTHER" id="PTHR35391:SF7">
    <property type="entry name" value="C2H2-TYPE DOMAIN-CONTAINING PROTEIN"/>
    <property type="match status" value="1"/>
</dbReference>
<dbReference type="PROSITE" id="PS50006">
    <property type="entry name" value="FHA_DOMAIN"/>
    <property type="match status" value="1"/>
</dbReference>
<proteinExistence type="predicted"/>
<organism evidence="3 4">
    <name type="scientific">Trichoderma breve</name>
    <dbReference type="NCBI Taxonomy" id="2034170"/>
    <lineage>
        <taxon>Eukaryota</taxon>
        <taxon>Fungi</taxon>
        <taxon>Dikarya</taxon>
        <taxon>Ascomycota</taxon>
        <taxon>Pezizomycotina</taxon>
        <taxon>Sordariomycetes</taxon>
        <taxon>Hypocreomycetidae</taxon>
        <taxon>Hypocreales</taxon>
        <taxon>Hypocreaceae</taxon>
        <taxon>Trichoderma</taxon>
    </lineage>
</organism>
<dbReference type="EMBL" id="JAOPEN010000001">
    <property type="protein sequence ID" value="KAJ4864793.1"/>
    <property type="molecule type" value="Genomic_DNA"/>
</dbReference>
<feature type="region of interest" description="Disordered" evidence="1">
    <location>
        <begin position="437"/>
        <end position="500"/>
    </location>
</feature>
<keyword evidence="4" id="KW-1185">Reference proteome</keyword>
<dbReference type="Proteomes" id="UP001140511">
    <property type="component" value="Unassembled WGS sequence"/>
</dbReference>
<feature type="compositionally biased region" description="Basic and acidic residues" evidence="1">
    <location>
        <begin position="1321"/>
        <end position="1333"/>
    </location>
</feature>
<evidence type="ECO:0000256" key="1">
    <source>
        <dbReference type="SAM" id="MobiDB-lite"/>
    </source>
</evidence>